<evidence type="ECO:0000256" key="1">
    <source>
        <dbReference type="SAM" id="MobiDB-lite"/>
    </source>
</evidence>
<organism evidence="2 3">
    <name type="scientific">Clarias magur</name>
    <name type="common">Asian catfish</name>
    <name type="synonym">Macropteronotus magur</name>
    <dbReference type="NCBI Taxonomy" id="1594786"/>
    <lineage>
        <taxon>Eukaryota</taxon>
        <taxon>Metazoa</taxon>
        <taxon>Chordata</taxon>
        <taxon>Craniata</taxon>
        <taxon>Vertebrata</taxon>
        <taxon>Euteleostomi</taxon>
        <taxon>Actinopterygii</taxon>
        <taxon>Neopterygii</taxon>
        <taxon>Teleostei</taxon>
        <taxon>Ostariophysi</taxon>
        <taxon>Siluriformes</taxon>
        <taxon>Clariidae</taxon>
        <taxon>Clarias</taxon>
    </lineage>
</organism>
<protein>
    <submittedName>
        <fullName evidence="2">Uncharacterized protein</fullName>
    </submittedName>
</protein>
<dbReference type="EMBL" id="QNUK01000038">
    <property type="protein sequence ID" value="KAF5905966.1"/>
    <property type="molecule type" value="Genomic_DNA"/>
</dbReference>
<dbReference type="Proteomes" id="UP000727407">
    <property type="component" value="Unassembled WGS sequence"/>
</dbReference>
<feature type="region of interest" description="Disordered" evidence="1">
    <location>
        <begin position="40"/>
        <end position="76"/>
    </location>
</feature>
<proteinExistence type="predicted"/>
<accession>A0A8J4TXP1</accession>
<reference evidence="2" key="1">
    <citation type="submission" date="2020-07" db="EMBL/GenBank/DDBJ databases">
        <title>Clarias magur genome sequencing, assembly and annotation.</title>
        <authorList>
            <person name="Kushwaha B."/>
            <person name="Kumar R."/>
            <person name="Das P."/>
            <person name="Joshi C.G."/>
            <person name="Kumar D."/>
            <person name="Nagpure N.S."/>
            <person name="Pandey M."/>
            <person name="Agarwal S."/>
            <person name="Srivastava S."/>
            <person name="Singh M."/>
            <person name="Sahoo L."/>
            <person name="Jayasankar P."/>
            <person name="Meher P.K."/>
            <person name="Koringa P.G."/>
            <person name="Iquebal M.A."/>
            <person name="Das S.P."/>
            <person name="Bit A."/>
            <person name="Patnaik S."/>
            <person name="Patel N."/>
            <person name="Shah T.M."/>
            <person name="Hinsu A."/>
            <person name="Jena J.K."/>
        </authorList>
    </citation>
    <scope>NUCLEOTIDE SEQUENCE</scope>
    <source>
        <strain evidence="2">CIFAMagur01</strain>
        <tissue evidence="2">Testis</tissue>
    </source>
</reference>
<evidence type="ECO:0000313" key="2">
    <source>
        <dbReference type="EMBL" id="KAF5905966.1"/>
    </source>
</evidence>
<name>A0A8J4TXP1_CLAMG</name>
<sequence>MFTVTLWPYYRPDRLSWKSWVHHMKGFSSNHQSHEKKDLSDTIWGTSSPSTRHDTARVTSRSRCSMETMKEQREGHGMEINDRSEDLKRPGRGHQRDCAGINVELATTPKTTAGLKFSHLVLEMQEESCGHVSQVHRRVMASRAALWGLNKFPRVVVISHQLRIAGAESTDMPALLITGPHSDEFKQVVICRPDRIKNLSEREFIGNRTVLQEASVPSRRMSWNLSPD</sequence>
<keyword evidence="3" id="KW-1185">Reference proteome</keyword>
<gene>
    <name evidence="2" type="ORF">DAT39_004279</name>
</gene>
<dbReference type="AlphaFoldDB" id="A0A8J4TXP1"/>
<comment type="caution">
    <text evidence="2">The sequence shown here is derived from an EMBL/GenBank/DDBJ whole genome shotgun (WGS) entry which is preliminary data.</text>
</comment>
<evidence type="ECO:0000313" key="3">
    <source>
        <dbReference type="Proteomes" id="UP000727407"/>
    </source>
</evidence>